<dbReference type="Proteomes" id="UP001223829">
    <property type="component" value="Unassembled WGS sequence"/>
</dbReference>
<dbReference type="EMBL" id="RRVG01000079">
    <property type="protein sequence ID" value="RRL36720.1"/>
    <property type="molecule type" value="Genomic_DNA"/>
</dbReference>
<proteinExistence type="predicted"/>
<evidence type="ECO:0000313" key="6">
    <source>
        <dbReference type="Proteomes" id="UP000272662"/>
    </source>
</evidence>
<dbReference type="EMBL" id="UGCU01000001">
    <property type="protein sequence ID" value="STJ09432.1"/>
    <property type="molecule type" value="Genomic_DNA"/>
</dbReference>
<evidence type="ECO:0000256" key="1">
    <source>
        <dbReference type="SAM" id="SignalP"/>
    </source>
</evidence>
<dbReference type="AlphaFoldDB" id="A0A376VC88"/>
<evidence type="ECO:0008006" key="7">
    <source>
        <dbReference type="Google" id="ProtNLM"/>
    </source>
</evidence>
<accession>A0A376VC88</accession>
<name>A0A376VC88_ECOLX</name>
<evidence type="ECO:0000313" key="2">
    <source>
        <dbReference type="EMBL" id="MDK2695051.1"/>
    </source>
</evidence>
<protein>
    <recommendedName>
        <fullName evidence="7">Lipoprotein</fullName>
    </recommendedName>
</protein>
<dbReference type="EMBL" id="JASMQD010000001">
    <property type="protein sequence ID" value="MDK2695051.1"/>
    <property type="molecule type" value="Genomic_DNA"/>
</dbReference>
<feature type="chain" id="PRO_5042704012" description="Lipoprotein" evidence="1">
    <location>
        <begin position="21"/>
        <end position="123"/>
    </location>
</feature>
<reference evidence="3 6" key="2">
    <citation type="submission" date="2018-11" db="EMBL/GenBank/DDBJ databases">
        <title>E. coli isolates of the female bladder.</title>
        <authorList>
            <person name="Garretto A."/>
            <person name="Miller-Ensminger T."/>
            <person name="Wolfe A.J."/>
            <person name="Putonti C."/>
        </authorList>
    </citation>
    <scope>NUCLEOTIDE SEQUENCE [LARGE SCALE GENOMIC DNA]</scope>
    <source>
        <strain evidence="3 6">UMB1727</strain>
    </source>
</reference>
<evidence type="ECO:0000313" key="4">
    <source>
        <dbReference type="EMBL" id="STJ09432.1"/>
    </source>
</evidence>
<reference evidence="2" key="3">
    <citation type="submission" date="2023-05" db="EMBL/GenBank/DDBJ databases">
        <title>Efficient inhibition of multidrug-resistant Escherichia coli by a new antibiotic combination.</title>
        <authorList>
            <person name="Lin T."/>
        </authorList>
    </citation>
    <scope>NUCLEOTIDE SEQUENCE</scope>
    <source>
        <strain evidence="2">YmmD45</strain>
    </source>
</reference>
<sequence length="123" mass="14017">MHLAHRILLFSLIFFITACAHDPKQVEASRPLVTAINSSYSLIPEDLQAPLNNQDQGTTFNKNGVIYTIEERYISALGSQCIKFSYAMNENYSKRSVVCKENNKWYQVPQLEQTSVSTLLIEE</sequence>
<keyword evidence="1" id="KW-0732">Signal</keyword>
<reference evidence="4 5" key="1">
    <citation type="submission" date="2018-06" db="EMBL/GenBank/DDBJ databases">
        <authorList>
            <consortium name="Pathogen Informatics"/>
            <person name="Doyle S."/>
        </authorList>
    </citation>
    <scope>NUCLEOTIDE SEQUENCE [LARGE SCALE GENOMIC DNA]</scope>
    <source>
        <strain evidence="4 5">NCTC9077</strain>
    </source>
</reference>
<dbReference type="Proteomes" id="UP000272662">
    <property type="component" value="Unassembled WGS sequence"/>
</dbReference>
<dbReference type="RefSeq" id="WP_071589329.1">
    <property type="nucleotide sequence ID" value="NZ_AP022222.1"/>
</dbReference>
<organism evidence="4 5">
    <name type="scientific">Escherichia coli</name>
    <dbReference type="NCBI Taxonomy" id="562"/>
    <lineage>
        <taxon>Bacteria</taxon>
        <taxon>Pseudomonadati</taxon>
        <taxon>Pseudomonadota</taxon>
        <taxon>Gammaproteobacteria</taxon>
        <taxon>Enterobacterales</taxon>
        <taxon>Enterobacteriaceae</taxon>
        <taxon>Escherichia</taxon>
    </lineage>
</organism>
<evidence type="ECO:0000313" key="5">
    <source>
        <dbReference type="Proteomes" id="UP000254495"/>
    </source>
</evidence>
<evidence type="ECO:0000313" key="3">
    <source>
        <dbReference type="EMBL" id="RRL36720.1"/>
    </source>
</evidence>
<gene>
    <name evidence="3" type="ORF">DU321_27070</name>
    <name evidence="4" type="ORF">NCTC9077_01056</name>
    <name evidence="2" type="ORF">QO046_11740</name>
</gene>
<dbReference type="Proteomes" id="UP000254495">
    <property type="component" value="Unassembled WGS sequence"/>
</dbReference>
<feature type="signal peptide" evidence="1">
    <location>
        <begin position="1"/>
        <end position="20"/>
    </location>
</feature>
<dbReference type="PROSITE" id="PS51257">
    <property type="entry name" value="PROKAR_LIPOPROTEIN"/>
    <property type="match status" value="1"/>
</dbReference>